<name>A0ABV4A890_9ENTR</name>
<reference evidence="4 5" key="1">
    <citation type="submission" date="2024-03" db="EMBL/GenBank/DDBJ databases">
        <title>Role of Flies in the Dissemination of Carbapenem-Resistant Enterobacteriaceae (CRE): An Epidemiological and Genomic Study in China.</title>
        <authorList>
            <person name="Chen K."/>
            <person name="Zhang R."/>
            <person name="Chen S."/>
        </authorList>
    </citation>
    <scope>NUCLEOTIDE SEQUENCE [LARGE SCALE GENOMIC DNA]</scope>
    <source>
        <strain evidence="5">fly-313</strain>
    </source>
</reference>
<dbReference type="PANTHER" id="PTHR34156:SF11">
    <property type="entry name" value="LIPOPROTEIN BSMA"/>
    <property type="match status" value="1"/>
</dbReference>
<dbReference type="RefSeq" id="WP_061707726.1">
    <property type="nucleotide sequence ID" value="NZ_CABKVX010000011.1"/>
</dbReference>
<feature type="signal peptide" evidence="2">
    <location>
        <begin position="1"/>
        <end position="23"/>
    </location>
</feature>
<dbReference type="InterPro" id="IPR010854">
    <property type="entry name" value="YdgH/BhsA/McbA-like_dom"/>
</dbReference>
<accession>A0ABV4A890</accession>
<evidence type="ECO:0000256" key="1">
    <source>
        <dbReference type="ARBA" id="ARBA00022729"/>
    </source>
</evidence>
<evidence type="ECO:0000313" key="5">
    <source>
        <dbReference type="Proteomes" id="UP001561463"/>
    </source>
</evidence>
<evidence type="ECO:0000313" key="4">
    <source>
        <dbReference type="EMBL" id="MEX9253339.1"/>
    </source>
</evidence>
<comment type="caution">
    <text evidence="4">The sequence shown here is derived from an EMBL/GenBank/DDBJ whole genome shotgun (WGS) entry which is preliminary data.</text>
</comment>
<dbReference type="InterPro" id="IPR051096">
    <property type="entry name" value="BhsA/McbA_stress_biofilm_assoc"/>
</dbReference>
<dbReference type="InterPro" id="IPR036275">
    <property type="entry name" value="YdgH-like_sf"/>
</dbReference>
<dbReference type="NCBIfam" id="NF011433">
    <property type="entry name" value="PRK14864.1"/>
    <property type="match status" value="1"/>
</dbReference>
<evidence type="ECO:0000259" key="3">
    <source>
        <dbReference type="Pfam" id="PF07338"/>
    </source>
</evidence>
<dbReference type="Pfam" id="PF07338">
    <property type="entry name" value="YdgH_BhsA-like"/>
    <property type="match status" value="1"/>
</dbReference>
<dbReference type="PANTHER" id="PTHR34156">
    <property type="entry name" value="OUTER MEMBRANE PROTEIN-RELATED-RELATED"/>
    <property type="match status" value="1"/>
</dbReference>
<dbReference type="InterPro" id="IPR025543">
    <property type="entry name" value="Dodecin-like"/>
</dbReference>
<gene>
    <name evidence="4" type="primary">bsmA</name>
    <name evidence="4" type="ORF">AB7Z85_12600</name>
</gene>
<dbReference type="PROSITE" id="PS51257">
    <property type="entry name" value="PROKAR_LIPOPROTEIN"/>
    <property type="match status" value="1"/>
</dbReference>
<keyword evidence="5" id="KW-1185">Reference proteome</keyword>
<evidence type="ECO:0000256" key="2">
    <source>
        <dbReference type="SAM" id="SignalP"/>
    </source>
</evidence>
<dbReference type="SUPFAM" id="SSF159871">
    <property type="entry name" value="YdgH-like"/>
    <property type="match status" value="1"/>
</dbReference>
<organism evidence="4 5">
    <name type="scientific">Pseudenterobacter timonensis</name>
    <dbReference type="NCBI Taxonomy" id="1755099"/>
    <lineage>
        <taxon>Bacteria</taxon>
        <taxon>Pseudomonadati</taxon>
        <taxon>Pseudomonadota</taxon>
        <taxon>Gammaproteobacteria</taxon>
        <taxon>Enterobacterales</taxon>
        <taxon>Enterobacteriaceae</taxon>
        <taxon>Pseudenterobacter</taxon>
    </lineage>
</organism>
<proteinExistence type="predicted"/>
<feature type="domain" description="YdgH/BhsA/McbA-like" evidence="3">
    <location>
        <begin position="46"/>
        <end position="101"/>
    </location>
</feature>
<sequence>MVMRRLKALLPVLLLTGCSVLQGTPQPPPPLTDKPQEIRRDQTEGLQRMGSVTALVYGSPADAEEAIRAKAVAANADYYVIIMIDETIVPAQWYSQAILYRK</sequence>
<protein>
    <submittedName>
        <fullName evidence="4">Biofilm peroxide resistance protein BsmA</fullName>
    </submittedName>
</protein>
<feature type="chain" id="PRO_5046200648" evidence="2">
    <location>
        <begin position="24"/>
        <end position="102"/>
    </location>
</feature>
<dbReference type="Gene3D" id="3.30.1660.10">
    <property type="entry name" value="Flavin-binding protein dodecin"/>
    <property type="match status" value="1"/>
</dbReference>
<dbReference type="EMBL" id="JBFZPZ010000008">
    <property type="protein sequence ID" value="MEX9253339.1"/>
    <property type="molecule type" value="Genomic_DNA"/>
</dbReference>
<dbReference type="Proteomes" id="UP001561463">
    <property type="component" value="Unassembled WGS sequence"/>
</dbReference>
<keyword evidence="1 2" id="KW-0732">Signal</keyword>